<feature type="domain" description="Helicase ATP-binding" evidence="5">
    <location>
        <begin position="411"/>
        <end position="531"/>
    </location>
</feature>
<feature type="compositionally biased region" description="Basic and acidic residues" evidence="4">
    <location>
        <begin position="173"/>
        <end position="184"/>
    </location>
</feature>
<feature type="domain" description="Helicase C-terminal" evidence="6">
    <location>
        <begin position="738"/>
        <end position="904"/>
    </location>
</feature>
<evidence type="ECO:0000256" key="1">
    <source>
        <dbReference type="ARBA" id="ARBA00022741"/>
    </source>
</evidence>
<evidence type="ECO:0000313" key="8">
    <source>
        <dbReference type="Proteomes" id="UP000183832"/>
    </source>
</evidence>
<dbReference type="PANTHER" id="PTHR45626">
    <property type="entry name" value="TRANSCRIPTION TERMINATION FACTOR 2-RELATED"/>
    <property type="match status" value="1"/>
</dbReference>
<evidence type="ECO:0000256" key="2">
    <source>
        <dbReference type="ARBA" id="ARBA00022801"/>
    </source>
</evidence>
<dbReference type="InterPro" id="IPR001650">
    <property type="entry name" value="Helicase_C-like"/>
</dbReference>
<feature type="compositionally biased region" description="Acidic residues" evidence="4">
    <location>
        <begin position="157"/>
        <end position="172"/>
    </location>
</feature>
<dbReference type="InterPro" id="IPR000330">
    <property type="entry name" value="SNF2_N"/>
</dbReference>
<evidence type="ECO:0000259" key="5">
    <source>
        <dbReference type="PROSITE" id="PS51192"/>
    </source>
</evidence>
<dbReference type="SUPFAM" id="SSF52540">
    <property type="entry name" value="P-loop containing nucleoside triphosphate hydrolases"/>
    <property type="match status" value="2"/>
</dbReference>
<feature type="region of interest" description="Disordered" evidence="4">
    <location>
        <begin position="1"/>
        <end position="184"/>
    </location>
</feature>
<dbReference type="GO" id="GO:0016787">
    <property type="term" value="F:hydrolase activity"/>
    <property type="evidence" value="ECO:0007669"/>
    <property type="project" value="UniProtKB-KW"/>
</dbReference>
<dbReference type="Gene3D" id="3.40.50.300">
    <property type="entry name" value="P-loop containing nucleotide triphosphate hydrolases"/>
    <property type="match status" value="1"/>
</dbReference>
<dbReference type="SMART" id="SM00490">
    <property type="entry name" value="HELICc"/>
    <property type="match status" value="1"/>
</dbReference>
<dbReference type="Gene3D" id="3.40.50.10810">
    <property type="entry name" value="Tandem AAA-ATPase domain"/>
    <property type="match status" value="1"/>
</dbReference>
<dbReference type="InterPro" id="IPR038718">
    <property type="entry name" value="SNF2-like_sf"/>
</dbReference>
<proteinExistence type="predicted"/>
<dbReference type="PROSITE" id="PS51192">
    <property type="entry name" value="HELICASE_ATP_BIND_1"/>
    <property type="match status" value="1"/>
</dbReference>
<dbReference type="GO" id="GO:0005634">
    <property type="term" value="C:nucleus"/>
    <property type="evidence" value="ECO:0007669"/>
    <property type="project" value="TreeGrafter"/>
</dbReference>
<dbReference type="PROSITE" id="PS51194">
    <property type="entry name" value="HELICASE_CTER"/>
    <property type="match status" value="1"/>
</dbReference>
<feature type="compositionally biased region" description="Low complexity" evidence="4">
    <location>
        <begin position="22"/>
        <end position="42"/>
    </location>
</feature>
<dbReference type="InterPro" id="IPR027417">
    <property type="entry name" value="P-loop_NTPase"/>
</dbReference>
<dbReference type="Pfam" id="PF00271">
    <property type="entry name" value="Helicase_C"/>
    <property type="match status" value="1"/>
</dbReference>
<feature type="compositionally biased region" description="Acidic residues" evidence="4">
    <location>
        <begin position="12"/>
        <end position="21"/>
    </location>
</feature>
<dbReference type="GO" id="GO:0006281">
    <property type="term" value="P:DNA repair"/>
    <property type="evidence" value="ECO:0007669"/>
    <property type="project" value="TreeGrafter"/>
</dbReference>
<dbReference type="InterPro" id="IPR050628">
    <property type="entry name" value="SNF2_RAD54_helicase_TF"/>
</dbReference>
<reference evidence="7 8" key="1">
    <citation type="submission" date="2015-04" db="EMBL/GenBank/DDBJ databases">
        <authorList>
            <person name="Syromyatnikov M.Y."/>
            <person name="Popov V.N."/>
        </authorList>
    </citation>
    <scope>NUCLEOTIDE SEQUENCE [LARGE SCALE GENOMIC DNA]</scope>
</reference>
<keyword evidence="3" id="KW-0067">ATP-binding</keyword>
<dbReference type="AlphaFoldDB" id="A0A1J1IB18"/>
<dbReference type="Proteomes" id="UP000183832">
    <property type="component" value="Unassembled WGS sequence"/>
</dbReference>
<name>A0A1J1IB18_9DIPT</name>
<dbReference type="PANTHER" id="PTHR45626:SF50">
    <property type="entry name" value="TRANSCRIPTION TERMINATION FACTOR 2"/>
    <property type="match status" value="1"/>
</dbReference>
<dbReference type="CDD" id="cd18793">
    <property type="entry name" value="SF2_C_SNF"/>
    <property type="match status" value="1"/>
</dbReference>
<dbReference type="OrthoDB" id="423559at2759"/>
<accession>A0A1J1IB18</accession>
<dbReference type="GO" id="GO:0008094">
    <property type="term" value="F:ATP-dependent activity, acting on DNA"/>
    <property type="evidence" value="ECO:0007669"/>
    <property type="project" value="TreeGrafter"/>
</dbReference>
<protein>
    <submittedName>
        <fullName evidence="7">CLUMA_CG010821, isoform A</fullName>
    </submittedName>
</protein>
<feature type="compositionally biased region" description="Acidic residues" evidence="4">
    <location>
        <begin position="99"/>
        <end position="109"/>
    </location>
</feature>
<evidence type="ECO:0000256" key="3">
    <source>
        <dbReference type="ARBA" id="ARBA00022840"/>
    </source>
</evidence>
<dbReference type="Pfam" id="PF00176">
    <property type="entry name" value="SNF2-rel_dom"/>
    <property type="match status" value="1"/>
</dbReference>
<keyword evidence="2" id="KW-0378">Hydrolase</keyword>
<evidence type="ECO:0000313" key="7">
    <source>
        <dbReference type="EMBL" id="CRK97432.1"/>
    </source>
</evidence>
<keyword evidence="1" id="KW-0547">Nucleotide-binding</keyword>
<sequence>MPKISAVQYLDDSSDNEEENNESSSYSTSASAVDSSVNSSAAAIQSSHDGLLRSEKKEESEGSDPDSIDSTVEMPETDPEDDSGVNTHVKRKTKINRIEDDDESSDEEVQTSRKSFYEVESDDEDNAIEEKAFSKATRRSIDPRHVRPLINPKSDSDDSDSDVILATDDEEEKIQSRKTFENRKPLQDMNNRRTTHIYERFNNSISSKMSSTLSQQKELLFDDDDDDAQDVKPTVKKENISIDSSDEVKEIIPEPSPVVNIESSSEDVKIVKRRVSRSEYSSHVANKEKLEKEVQNIVVLMSNAPHLPDKGEKLKLRLNKLLEQIDNEKMLLDQLEIDENESVKSRIAKSFESPENSAVSVHDNKDPSIELIQDVVQVQPKYTGRVGLQNFEIQKALTVERLETIQQSIDSRPLETQWEHEVKTKVRRGALELNVFHGNNRITRARELSKFDAVVTTYQVAASEFKNQGVLFNIKWNRIVLDEGHIIRNHKSKQSEAVCSIPGKYRWVLSGTPIQNREFDLYAAIKFLKCSPFDDLLYWKRWIEVNKGKDSSPRVQALLKSIMLRRTKQQLMESGEIASLPNKTFQQINVNMNREERFVYNKLMSFSRNIFANYVEQRQQRNDNFTYDQNRLGKLHKKFAQKFNVDREIQAHEILTLLLRLRQTCCHPGLIKQMLQKGEVDVEVAGGDVAGSDYKQDDSDADLLEELEKLNLEDDEVDNGNRFTLENEVFNLHNASSKMIKVMEILRENVLGTDHKAIIVSQWTSYLSLIRDLLQKDGVSYCELNGTIPVKFRNDIVVDFNLKTSRTKVMLLSLTAGGVGLNLVGANFLFLLDLHWNPQLEQQAQDRIYRFGQLKDITVFKFVTTDSIEEMILNLQKKKLEIATSSLTGAKKSDGSKLTMDDLKMLFYGQTE</sequence>
<evidence type="ECO:0000256" key="4">
    <source>
        <dbReference type="SAM" id="MobiDB-lite"/>
    </source>
</evidence>
<dbReference type="GO" id="GO:0005524">
    <property type="term" value="F:ATP binding"/>
    <property type="evidence" value="ECO:0007669"/>
    <property type="project" value="UniProtKB-KW"/>
</dbReference>
<organism evidence="7 8">
    <name type="scientific">Clunio marinus</name>
    <dbReference type="NCBI Taxonomy" id="568069"/>
    <lineage>
        <taxon>Eukaryota</taxon>
        <taxon>Metazoa</taxon>
        <taxon>Ecdysozoa</taxon>
        <taxon>Arthropoda</taxon>
        <taxon>Hexapoda</taxon>
        <taxon>Insecta</taxon>
        <taxon>Pterygota</taxon>
        <taxon>Neoptera</taxon>
        <taxon>Endopterygota</taxon>
        <taxon>Diptera</taxon>
        <taxon>Nematocera</taxon>
        <taxon>Chironomoidea</taxon>
        <taxon>Chironomidae</taxon>
        <taxon>Clunio</taxon>
    </lineage>
</organism>
<dbReference type="STRING" id="568069.A0A1J1IB18"/>
<feature type="compositionally biased region" description="Basic and acidic residues" evidence="4">
    <location>
        <begin position="128"/>
        <end position="145"/>
    </location>
</feature>
<evidence type="ECO:0000259" key="6">
    <source>
        <dbReference type="PROSITE" id="PS51194"/>
    </source>
</evidence>
<dbReference type="InterPro" id="IPR014001">
    <property type="entry name" value="Helicase_ATP-bd"/>
</dbReference>
<gene>
    <name evidence="7" type="ORF">CLUMA_CG010821</name>
</gene>
<dbReference type="EMBL" id="CVRI01000047">
    <property type="protein sequence ID" value="CRK97432.1"/>
    <property type="molecule type" value="Genomic_DNA"/>
</dbReference>
<keyword evidence="8" id="KW-1185">Reference proteome</keyword>
<dbReference type="InterPro" id="IPR049730">
    <property type="entry name" value="SNF2/RAD54-like_C"/>
</dbReference>
<feature type="compositionally biased region" description="Basic and acidic residues" evidence="4">
    <location>
        <begin position="50"/>
        <end position="60"/>
    </location>
</feature>